<dbReference type="InterPro" id="IPR002919">
    <property type="entry name" value="TIL_dom"/>
</dbReference>
<evidence type="ECO:0000313" key="3">
    <source>
        <dbReference type="EMBL" id="RWS23822.1"/>
    </source>
</evidence>
<name>A0A443S8H6_9ACAR</name>
<dbReference type="AlphaFoldDB" id="A0A443S8H6"/>
<keyword evidence="4" id="KW-1185">Reference proteome</keyword>
<protein>
    <recommendedName>
        <fullName evidence="2">TIL domain-containing protein</fullName>
    </recommendedName>
</protein>
<feature type="domain" description="TIL" evidence="2">
    <location>
        <begin position="31"/>
        <end position="90"/>
    </location>
</feature>
<evidence type="ECO:0000256" key="1">
    <source>
        <dbReference type="SAM" id="SignalP"/>
    </source>
</evidence>
<gene>
    <name evidence="3" type="ORF">B4U80_13898</name>
</gene>
<organism evidence="3 4">
    <name type="scientific">Leptotrombidium deliense</name>
    <dbReference type="NCBI Taxonomy" id="299467"/>
    <lineage>
        <taxon>Eukaryota</taxon>
        <taxon>Metazoa</taxon>
        <taxon>Ecdysozoa</taxon>
        <taxon>Arthropoda</taxon>
        <taxon>Chelicerata</taxon>
        <taxon>Arachnida</taxon>
        <taxon>Acari</taxon>
        <taxon>Acariformes</taxon>
        <taxon>Trombidiformes</taxon>
        <taxon>Prostigmata</taxon>
        <taxon>Anystina</taxon>
        <taxon>Parasitengona</taxon>
        <taxon>Trombiculoidea</taxon>
        <taxon>Trombiculidae</taxon>
        <taxon>Leptotrombidium</taxon>
    </lineage>
</organism>
<dbReference type="Proteomes" id="UP000288716">
    <property type="component" value="Unassembled WGS sequence"/>
</dbReference>
<dbReference type="Gene3D" id="2.10.25.10">
    <property type="entry name" value="Laminin"/>
    <property type="match status" value="1"/>
</dbReference>
<comment type="caution">
    <text evidence="3">The sequence shown here is derived from an EMBL/GenBank/DDBJ whole genome shotgun (WGS) entry which is preliminary data.</text>
</comment>
<keyword evidence="1" id="KW-0732">Signal</keyword>
<sequence length="133" mass="14513">MIRSHLLFVWLSLSYFLLQSDSIGIPTIPTCGENEVVNPCPGGCSKTCDDVINNRTPGCPTICIGTTSSCSCKPGYARNITGPCITERECLNDLNVCQKFNETKICPHTFGVSCTMHPCLLKPCTNTTQSIKY</sequence>
<reference evidence="3 4" key="1">
    <citation type="journal article" date="2018" name="Gigascience">
        <title>Genomes of trombidid mites reveal novel predicted allergens and laterally-transferred genes associated with secondary metabolism.</title>
        <authorList>
            <person name="Dong X."/>
            <person name="Chaisiri K."/>
            <person name="Xia D."/>
            <person name="Armstrong S.D."/>
            <person name="Fang Y."/>
            <person name="Donnelly M.J."/>
            <person name="Kadowaki T."/>
            <person name="McGarry J.W."/>
            <person name="Darby A.C."/>
            <person name="Makepeace B.L."/>
        </authorList>
    </citation>
    <scope>NUCLEOTIDE SEQUENCE [LARGE SCALE GENOMIC DNA]</scope>
    <source>
        <strain evidence="3">UoL-UT</strain>
    </source>
</reference>
<evidence type="ECO:0000313" key="4">
    <source>
        <dbReference type="Proteomes" id="UP000288716"/>
    </source>
</evidence>
<proteinExistence type="predicted"/>
<feature type="signal peptide" evidence="1">
    <location>
        <begin position="1"/>
        <end position="22"/>
    </location>
</feature>
<feature type="chain" id="PRO_5019285365" description="TIL domain-containing protein" evidence="1">
    <location>
        <begin position="23"/>
        <end position="133"/>
    </location>
</feature>
<dbReference type="VEuPathDB" id="VectorBase:LDEU008217"/>
<accession>A0A443S8H6</accession>
<evidence type="ECO:0000259" key="2">
    <source>
        <dbReference type="Pfam" id="PF01826"/>
    </source>
</evidence>
<dbReference type="CDD" id="cd19941">
    <property type="entry name" value="TIL"/>
    <property type="match status" value="1"/>
</dbReference>
<dbReference type="OrthoDB" id="6236007at2759"/>
<dbReference type="EMBL" id="NCKV01005825">
    <property type="protein sequence ID" value="RWS23822.1"/>
    <property type="molecule type" value="Genomic_DNA"/>
</dbReference>
<dbReference type="Pfam" id="PF01826">
    <property type="entry name" value="TIL"/>
    <property type="match status" value="1"/>
</dbReference>
<dbReference type="InterPro" id="IPR036084">
    <property type="entry name" value="Ser_inhib-like_sf"/>
</dbReference>
<dbReference type="SUPFAM" id="SSF57567">
    <property type="entry name" value="Serine protease inhibitors"/>
    <property type="match status" value="1"/>
</dbReference>